<dbReference type="AlphaFoldDB" id="A0AAV2I748"/>
<accession>A0AAV2I748</accession>
<dbReference type="InterPro" id="IPR037140">
    <property type="entry name" value="VHL_beta_dom_sf"/>
</dbReference>
<proteinExistence type="inferred from homology"/>
<organism evidence="3 4">
    <name type="scientific">Lymnaea stagnalis</name>
    <name type="common">Great pond snail</name>
    <name type="synonym">Helix stagnalis</name>
    <dbReference type="NCBI Taxonomy" id="6523"/>
    <lineage>
        <taxon>Eukaryota</taxon>
        <taxon>Metazoa</taxon>
        <taxon>Spiralia</taxon>
        <taxon>Lophotrochozoa</taxon>
        <taxon>Mollusca</taxon>
        <taxon>Gastropoda</taxon>
        <taxon>Heterobranchia</taxon>
        <taxon>Euthyneura</taxon>
        <taxon>Panpulmonata</taxon>
        <taxon>Hygrophila</taxon>
        <taxon>Lymnaeoidea</taxon>
        <taxon>Lymnaeidae</taxon>
        <taxon>Lymnaea</taxon>
    </lineage>
</organism>
<name>A0AAV2I748_LYMST</name>
<evidence type="ECO:0000313" key="3">
    <source>
        <dbReference type="EMBL" id="CAL1541167.1"/>
    </source>
</evidence>
<evidence type="ECO:0000313" key="4">
    <source>
        <dbReference type="Proteomes" id="UP001497497"/>
    </source>
</evidence>
<dbReference type="Gene3D" id="2.60.40.780">
    <property type="entry name" value="von Hippel-Lindau disease tumour suppressor, beta domain"/>
    <property type="match status" value="1"/>
</dbReference>
<dbReference type="Pfam" id="PF01847">
    <property type="entry name" value="VHL"/>
    <property type="match status" value="1"/>
</dbReference>
<dbReference type="InterPro" id="IPR036208">
    <property type="entry name" value="VHL_sf"/>
</dbReference>
<comment type="similarity">
    <text evidence="1">Belongs to the VHL family.</text>
</comment>
<feature type="domain" description="von Hippel-Lindau disease tumour suppressor beta" evidence="2">
    <location>
        <begin position="10"/>
        <end position="87"/>
    </location>
</feature>
<dbReference type="EMBL" id="CAXITT010000418">
    <property type="protein sequence ID" value="CAL1541167.1"/>
    <property type="molecule type" value="Genomic_DNA"/>
</dbReference>
<dbReference type="InterPro" id="IPR022772">
    <property type="entry name" value="VHL_tumour_suppress_b/a_dom"/>
</dbReference>
<dbReference type="SUPFAM" id="SSF49468">
    <property type="entry name" value="VHL"/>
    <property type="match status" value="1"/>
</dbReference>
<dbReference type="Proteomes" id="UP001497497">
    <property type="component" value="Unassembled WGS sequence"/>
</dbReference>
<dbReference type="Gene3D" id="1.10.750.10">
    <property type="entry name" value="von Hippel-Lindau disease tumour suppressor, alpha domain"/>
    <property type="match status" value="1"/>
</dbReference>
<keyword evidence="4" id="KW-1185">Reference proteome</keyword>
<gene>
    <name evidence="3" type="ORF">GSLYS_00014809001</name>
</gene>
<protein>
    <recommendedName>
        <fullName evidence="2">von Hippel-Lindau disease tumour suppressor beta domain-containing protein</fullName>
    </recommendedName>
</protein>
<dbReference type="CDD" id="cd05468">
    <property type="entry name" value="pVHL"/>
    <property type="match status" value="1"/>
</dbReference>
<comment type="caution">
    <text evidence="3">The sequence shown here is derived from an EMBL/GenBank/DDBJ whole genome shotgun (WGS) entry which is preliminary data.</text>
</comment>
<sequence>MMPSSEERPRSLHHDWPAYVTFINRTNFSVDVVWIDYNGDLIRYWKRLEPGKRYYQNTYVTHPWIAWNSDTLENVVIDNSFVYLPKPWNGERQRTNVYIDRPMLSLLDICVQKVRSLVSTDQVEELEIPIDLFDKLKQRRSVEVRDLMTGGQ</sequence>
<dbReference type="InterPro" id="IPR024053">
    <property type="entry name" value="VHL_beta_dom"/>
</dbReference>
<reference evidence="3 4" key="1">
    <citation type="submission" date="2024-04" db="EMBL/GenBank/DDBJ databases">
        <authorList>
            <consortium name="Genoscope - CEA"/>
            <person name="William W."/>
        </authorList>
    </citation>
    <scope>NUCLEOTIDE SEQUENCE [LARGE SCALE GENOMIC DNA]</scope>
</reference>
<dbReference type="InterPro" id="IPR037139">
    <property type="entry name" value="VHL_alpha_dom_sf"/>
</dbReference>
<evidence type="ECO:0000259" key="2">
    <source>
        <dbReference type="Pfam" id="PF01847"/>
    </source>
</evidence>
<evidence type="ECO:0000256" key="1">
    <source>
        <dbReference type="ARBA" id="ARBA00010057"/>
    </source>
</evidence>